<evidence type="ECO:0000313" key="2">
    <source>
        <dbReference type="EMBL" id="ARV77397.1"/>
    </source>
</evidence>
<reference evidence="2 3" key="1">
    <citation type="submission" date="2017-05" db="EMBL/GenBank/DDBJ databases">
        <authorList>
            <person name="Song R."/>
            <person name="Chenine A.L."/>
            <person name="Ruprecht R.M."/>
        </authorList>
    </citation>
    <scope>NUCLEOTIDE SEQUENCE [LARGE SCALE GENOMIC DNA]</scope>
</reference>
<sequence length="176" mass="19665">MPPMTFKAYITRVNIYLVPLGYMGDCLHIGGVMLTQQIMNWILRDRGLSTRPKRGEIRKIANVNIAAPINMIAAMAEGKEIILWHTSTGSEYIGYKLLANNDDGTDVAFGIPGFNPDPLKKLHGVSQFHFIECDGVIAPALDVWPMTAVYWLAFGDVGHYRVEVQLVRKDKDECKG</sequence>
<dbReference type="Proteomes" id="UP000224829">
    <property type="component" value="Segment"/>
</dbReference>
<keyword evidence="1" id="KW-0812">Transmembrane</keyword>
<keyword evidence="1" id="KW-0472">Membrane</keyword>
<feature type="transmembrane region" description="Helical" evidence="1">
    <location>
        <begin position="20"/>
        <end position="43"/>
    </location>
</feature>
<dbReference type="EMBL" id="MF063068">
    <property type="protein sequence ID" value="ARV77397.1"/>
    <property type="molecule type" value="Genomic_DNA"/>
</dbReference>
<protein>
    <submittedName>
        <fullName evidence="2">Uncharacterized protein</fullName>
    </submittedName>
</protein>
<evidence type="ECO:0000256" key="1">
    <source>
        <dbReference type="SAM" id="Phobius"/>
    </source>
</evidence>
<keyword evidence="3" id="KW-1185">Reference proteome</keyword>
<gene>
    <name evidence="2" type="ORF">NOXIFER_232</name>
</gene>
<evidence type="ECO:0000313" key="3">
    <source>
        <dbReference type="Proteomes" id="UP000224829"/>
    </source>
</evidence>
<organism evidence="2 3">
    <name type="scientific">Pseudomonas phage Noxifer</name>
    <dbReference type="NCBI Taxonomy" id="2006684"/>
    <lineage>
        <taxon>Viruses</taxon>
        <taxon>Duplodnaviria</taxon>
        <taxon>Heunggongvirae</taxon>
        <taxon>Uroviricota</taxon>
        <taxon>Caudoviricetes</taxon>
        <taxon>Chimalliviridae</taxon>
        <taxon>Noxifervirus</taxon>
        <taxon>Noxifervirus noxifer</taxon>
    </lineage>
</organism>
<name>A0A1Y0T3E0_9CAUD</name>
<proteinExistence type="predicted"/>
<accession>A0A1Y0T3E0</accession>
<keyword evidence="1" id="KW-1133">Transmembrane helix</keyword>